<gene>
    <name evidence="2" type="ORF">G3R41_04320</name>
    <name evidence="1" type="ORF">GCU67_04320</name>
</gene>
<dbReference type="Proteomes" id="UP000471152">
    <property type="component" value="Unassembled WGS sequence"/>
</dbReference>
<evidence type="ECO:0000313" key="2">
    <source>
        <dbReference type="EMBL" id="NEN50171.1"/>
    </source>
</evidence>
<reference evidence="1 3" key="1">
    <citation type="submission" date="2020-01" db="EMBL/GenBank/DDBJ databases">
        <title>the WGS Modestobacter muralis CPCC 204518.</title>
        <authorList>
            <person name="Jiang Z."/>
        </authorList>
    </citation>
    <scope>NUCLEOTIDE SEQUENCE [LARGE SCALE GENOMIC DNA]</scope>
    <source>
        <strain evidence="1 3">DSM 100205</strain>
    </source>
</reference>
<name>A0A6P0ETU0_9ACTN</name>
<evidence type="ECO:0000313" key="1">
    <source>
        <dbReference type="EMBL" id="NEK93404.1"/>
    </source>
</evidence>
<reference evidence="2 4" key="2">
    <citation type="submission" date="2020-02" db="EMBL/GenBank/DDBJ databases">
        <title>The WGS of Modestobacter muralis DSM 100205.</title>
        <authorList>
            <person name="Jiang Z."/>
        </authorList>
    </citation>
    <scope>NUCLEOTIDE SEQUENCE [LARGE SCALE GENOMIC DNA]</scope>
    <source>
        <strain evidence="2 4">DSM 100205</strain>
    </source>
</reference>
<keyword evidence="3" id="KW-1185">Reference proteome</keyword>
<evidence type="ECO:0000313" key="4">
    <source>
        <dbReference type="Proteomes" id="UP000471152"/>
    </source>
</evidence>
<sequence length="160" mass="16562">MTSSPRRPWLYDPAVGGVLVRAHRSPEGGPADDVVSDVLWSEVLGLLRWAEAALGCPPPLVEGAAWRTAATAAALLRRLPVLCAEAGLAWPGVRCDPDEAVLPGRERLAAAADRLAGLLCTRPADVGLLELVELVATDVDAIGAAAIALLAEGTDWTAAS</sequence>
<proteinExistence type="predicted"/>
<dbReference type="RefSeq" id="WP_163609856.1">
    <property type="nucleotide sequence ID" value="NZ_JAAGWB010000013.1"/>
</dbReference>
<dbReference type="EMBL" id="JAAGWB010000013">
    <property type="protein sequence ID" value="NEN50171.1"/>
    <property type="molecule type" value="Genomic_DNA"/>
</dbReference>
<evidence type="ECO:0000313" key="3">
    <source>
        <dbReference type="Proteomes" id="UP000468828"/>
    </source>
</evidence>
<dbReference type="AlphaFoldDB" id="A0A6P0ETU0"/>
<organism evidence="1 3">
    <name type="scientific">Modestobacter muralis</name>
    <dbReference type="NCBI Taxonomy" id="1608614"/>
    <lineage>
        <taxon>Bacteria</taxon>
        <taxon>Bacillati</taxon>
        <taxon>Actinomycetota</taxon>
        <taxon>Actinomycetes</taxon>
        <taxon>Geodermatophilales</taxon>
        <taxon>Geodermatophilaceae</taxon>
        <taxon>Modestobacter</taxon>
    </lineage>
</organism>
<comment type="caution">
    <text evidence="1">The sequence shown here is derived from an EMBL/GenBank/DDBJ whole genome shotgun (WGS) entry which is preliminary data.</text>
</comment>
<accession>A0A6P0ETU0</accession>
<dbReference type="Proteomes" id="UP000468828">
    <property type="component" value="Unassembled WGS sequence"/>
</dbReference>
<dbReference type="EMBL" id="JAAGWH010000013">
    <property type="protein sequence ID" value="NEK93404.1"/>
    <property type="molecule type" value="Genomic_DNA"/>
</dbReference>
<protein>
    <submittedName>
        <fullName evidence="1">Uncharacterized protein</fullName>
    </submittedName>
</protein>